<evidence type="ECO:0000313" key="1">
    <source>
        <dbReference type="EMBL" id="GGU61627.1"/>
    </source>
</evidence>
<sequence>MGAKGNASPSLPLSASALDTVPHMPGCAGPCDITEHVHSGDGRIEYPGRYLLPVRFKRGRSPQVVHVRWCVRAVSESPEVWIERLAWADKSGVHVSPIEIVVNDAPGSTPDEVRHFARLMESTAQLAEQIIAADQVERDGALDVELRTLLEAQR</sequence>
<protein>
    <submittedName>
        <fullName evidence="1">Uncharacterized protein</fullName>
    </submittedName>
</protein>
<dbReference type="RefSeq" id="WP_189257313.1">
    <property type="nucleotide sequence ID" value="NZ_BMRE01000035.1"/>
</dbReference>
<organism evidence="1 2">
    <name type="scientific">Lentzea flava</name>
    <dbReference type="NCBI Taxonomy" id="103732"/>
    <lineage>
        <taxon>Bacteria</taxon>
        <taxon>Bacillati</taxon>
        <taxon>Actinomycetota</taxon>
        <taxon>Actinomycetes</taxon>
        <taxon>Pseudonocardiales</taxon>
        <taxon>Pseudonocardiaceae</taxon>
        <taxon>Lentzea</taxon>
    </lineage>
</organism>
<accession>A0ABQ2UZH1</accession>
<gene>
    <name evidence="1" type="ORF">GCM10010178_62240</name>
</gene>
<reference evidence="2" key="1">
    <citation type="journal article" date="2019" name="Int. J. Syst. Evol. Microbiol.">
        <title>The Global Catalogue of Microorganisms (GCM) 10K type strain sequencing project: providing services to taxonomists for standard genome sequencing and annotation.</title>
        <authorList>
            <consortium name="The Broad Institute Genomics Platform"/>
            <consortium name="The Broad Institute Genome Sequencing Center for Infectious Disease"/>
            <person name="Wu L."/>
            <person name="Ma J."/>
        </authorList>
    </citation>
    <scope>NUCLEOTIDE SEQUENCE [LARGE SCALE GENOMIC DNA]</scope>
    <source>
        <strain evidence="2">JCM 3296</strain>
    </source>
</reference>
<evidence type="ECO:0000313" key="2">
    <source>
        <dbReference type="Proteomes" id="UP000649573"/>
    </source>
</evidence>
<comment type="caution">
    <text evidence="1">The sequence shown here is derived from an EMBL/GenBank/DDBJ whole genome shotgun (WGS) entry which is preliminary data.</text>
</comment>
<name>A0ABQ2UZH1_9PSEU</name>
<keyword evidence="2" id="KW-1185">Reference proteome</keyword>
<proteinExistence type="predicted"/>
<dbReference type="EMBL" id="BMRE01000035">
    <property type="protein sequence ID" value="GGU61627.1"/>
    <property type="molecule type" value="Genomic_DNA"/>
</dbReference>
<dbReference type="Proteomes" id="UP000649573">
    <property type="component" value="Unassembled WGS sequence"/>
</dbReference>